<dbReference type="EMBL" id="BLJE01000002">
    <property type="protein sequence ID" value="GFE64421.1"/>
    <property type="molecule type" value="Genomic_DNA"/>
</dbReference>
<gene>
    <name evidence="2" type="ORF">KIN_14950</name>
</gene>
<dbReference type="SUPFAM" id="SSF140566">
    <property type="entry name" value="FlgN-like"/>
    <property type="match status" value="1"/>
</dbReference>
<dbReference type="Proteomes" id="UP000436822">
    <property type="component" value="Unassembled WGS sequence"/>
</dbReference>
<dbReference type="InterPro" id="IPR036679">
    <property type="entry name" value="FlgN-like_sf"/>
</dbReference>
<keyword evidence="1" id="KW-0175">Coiled coil</keyword>
<dbReference type="RefSeq" id="WP_159805591.1">
    <property type="nucleotide sequence ID" value="NZ_BLJE01000002.1"/>
</dbReference>
<feature type="coiled-coil region" evidence="1">
    <location>
        <begin position="31"/>
        <end position="58"/>
    </location>
</feature>
<dbReference type="GO" id="GO:0044780">
    <property type="term" value="P:bacterial-type flagellum assembly"/>
    <property type="evidence" value="ECO:0007669"/>
    <property type="project" value="InterPro"/>
</dbReference>
<sequence length="118" mass="13421">MKHNVKDLERRLITLMEREKTVLLSGDLRALQDFEAEKQSLADELESQKSKLDKSARDRLLAFATENERLYSSALQGLRSVINRLSEIKSVSEELKAYEANGKMASHKAPISSMEKRA</sequence>
<evidence type="ECO:0000256" key="1">
    <source>
        <dbReference type="SAM" id="Coils"/>
    </source>
</evidence>
<reference evidence="2 3" key="1">
    <citation type="submission" date="2019-12" db="EMBL/GenBank/DDBJ databases">
        <title>Litoreibacter badius sp. nov., a novel bacteriochlorophyll a-containing bacterium in the genus Litoreibacter.</title>
        <authorList>
            <person name="Kanamuro M."/>
            <person name="Takabe Y."/>
            <person name="Mori K."/>
            <person name="Takaichi S."/>
            <person name="Hanada S."/>
        </authorList>
    </citation>
    <scope>NUCLEOTIDE SEQUENCE [LARGE SCALE GENOMIC DNA]</scope>
    <source>
        <strain evidence="2 3">K6</strain>
    </source>
</reference>
<protein>
    <recommendedName>
        <fullName evidence="4">FlgN protein</fullName>
    </recommendedName>
</protein>
<comment type="caution">
    <text evidence="2">The sequence shown here is derived from an EMBL/GenBank/DDBJ whole genome shotgun (WGS) entry which is preliminary data.</text>
</comment>
<dbReference type="OrthoDB" id="7862860at2"/>
<accession>A0A6N6JDJ1</accession>
<dbReference type="AlphaFoldDB" id="A0A6N6JDJ1"/>
<proteinExistence type="predicted"/>
<evidence type="ECO:0008006" key="4">
    <source>
        <dbReference type="Google" id="ProtNLM"/>
    </source>
</evidence>
<dbReference type="Gene3D" id="1.20.58.300">
    <property type="entry name" value="FlgN-like"/>
    <property type="match status" value="1"/>
</dbReference>
<keyword evidence="3" id="KW-1185">Reference proteome</keyword>
<name>A0A6N6JDJ1_9RHOB</name>
<organism evidence="2 3">
    <name type="scientific">Litoreibacter roseus</name>
    <dbReference type="NCBI Taxonomy" id="2601869"/>
    <lineage>
        <taxon>Bacteria</taxon>
        <taxon>Pseudomonadati</taxon>
        <taxon>Pseudomonadota</taxon>
        <taxon>Alphaproteobacteria</taxon>
        <taxon>Rhodobacterales</taxon>
        <taxon>Roseobacteraceae</taxon>
        <taxon>Litoreibacter</taxon>
    </lineage>
</organism>
<evidence type="ECO:0000313" key="2">
    <source>
        <dbReference type="EMBL" id="GFE64421.1"/>
    </source>
</evidence>
<evidence type="ECO:0000313" key="3">
    <source>
        <dbReference type="Proteomes" id="UP000436822"/>
    </source>
</evidence>